<protein>
    <submittedName>
        <fullName evidence="1">Uncharacterized protein</fullName>
    </submittedName>
</protein>
<dbReference type="Proteomes" id="UP000829362">
    <property type="component" value="Segment"/>
</dbReference>
<proteinExistence type="predicted"/>
<organism evidence="1 2">
    <name type="scientific">Synechococcus phage S-SZBM1</name>
    <dbReference type="NCBI Taxonomy" id="2926475"/>
    <lineage>
        <taxon>Viruses</taxon>
        <taxon>Duplodnaviria</taxon>
        <taxon>Heunggongvirae</taxon>
        <taxon>Uroviricota</taxon>
        <taxon>Caudoviricetes</taxon>
        <taxon>Pantevenvirales</taxon>
        <taxon>Kyanoviridae</taxon>
        <taxon>Shenzhenivirus</taxon>
        <taxon>Shenzhenivirus sszbm1</taxon>
    </lineage>
</organism>
<sequence length="105" mass="11778">MKSFKSFLSESVNISGDFNGNLYINSAEQQQVDEKYSADVEWNGELYQIELVKEGEIPTRNQLTEMLQGDYPGAIVQNVYPIARTSNSLNITSSKKVTHQGPYLA</sequence>
<name>A0AC61TST9_9CAUD</name>
<accession>A0AC61TST9</accession>
<evidence type="ECO:0000313" key="1">
    <source>
        <dbReference type="EMBL" id="UNH61308.1"/>
    </source>
</evidence>
<gene>
    <name evidence="1" type="ORF">SSZBM1_191</name>
</gene>
<dbReference type="EMBL" id="OL473597">
    <property type="protein sequence ID" value="UNH61308.1"/>
    <property type="molecule type" value="Genomic_DNA"/>
</dbReference>
<reference evidence="1" key="1">
    <citation type="submission" date="2021-11" db="EMBL/GenBank/DDBJ databases">
        <authorList>
            <person name="Rong C."/>
            <person name="Yang Y."/>
            <person name="Li S."/>
            <person name="Zhou K."/>
            <person name="Xu Y."/>
            <person name="Zhang R."/>
            <person name="Zhang Y."/>
        </authorList>
    </citation>
    <scope>NUCLEOTIDE SEQUENCE</scope>
</reference>
<keyword evidence="2" id="KW-1185">Reference proteome</keyword>
<evidence type="ECO:0000313" key="2">
    <source>
        <dbReference type="Proteomes" id="UP000829362"/>
    </source>
</evidence>